<dbReference type="InterPro" id="IPR036779">
    <property type="entry name" value="LysM_dom_sf"/>
</dbReference>
<feature type="transmembrane region" description="Helical" evidence="1">
    <location>
        <begin position="14"/>
        <end position="33"/>
    </location>
</feature>
<keyword evidence="4" id="KW-1185">Reference proteome</keyword>
<dbReference type="RefSeq" id="WP_135271347.1">
    <property type="nucleotide sequence ID" value="NZ_SRIB01000009.1"/>
</dbReference>
<dbReference type="Pfam" id="PF01476">
    <property type="entry name" value="LysM"/>
    <property type="match status" value="1"/>
</dbReference>
<evidence type="ECO:0000256" key="1">
    <source>
        <dbReference type="SAM" id="Phobius"/>
    </source>
</evidence>
<evidence type="ECO:0000313" key="3">
    <source>
        <dbReference type="EMBL" id="TFZ39795.1"/>
    </source>
</evidence>
<evidence type="ECO:0000313" key="4">
    <source>
        <dbReference type="Proteomes" id="UP000298381"/>
    </source>
</evidence>
<dbReference type="Proteomes" id="UP000298381">
    <property type="component" value="Unassembled WGS sequence"/>
</dbReference>
<reference evidence="3 4" key="1">
    <citation type="submission" date="2019-03" db="EMBL/GenBank/DDBJ databases">
        <title>Draft genome sequence data and analysis of a Fermenting Bacterium, Soehngenia longevitae strain 1933PT, isolated from petroleum reservoir in Azerbaijan.</title>
        <authorList>
            <person name="Grouzdev D.S."/>
            <person name="Bidzhieva S.K."/>
            <person name="Sokolova D.S."/>
            <person name="Tourova T.P."/>
            <person name="Poltaraus A.B."/>
            <person name="Nazina T.N."/>
        </authorList>
    </citation>
    <scope>NUCLEOTIDE SEQUENCE [LARGE SCALE GENOMIC DNA]</scope>
    <source>
        <strain evidence="3 4">1933P</strain>
    </source>
</reference>
<dbReference type="OrthoDB" id="1698825at2"/>
<keyword evidence="1" id="KW-0472">Membrane</keyword>
<comment type="caution">
    <text evidence="3">The sequence shown here is derived from an EMBL/GenBank/DDBJ whole genome shotgun (WGS) entry which is preliminary data.</text>
</comment>
<gene>
    <name evidence="3" type="ORF">E4100_07105</name>
</gene>
<organism evidence="3 4">
    <name type="scientific">Soehngenia longivitae</name>
    <dbReference type="NCBI Taxonomy" id="2562294"/>
    <lineage>
        <taxon>Bacteria</taxon>
        <taxon>Bacillati</taxon>
        <taxon>Bacillota</taxon>
        <taxon>Tissierellia</taxon>
        <taxon>Tissierellales</taxon>
        <taxon>Tissierellaceae</taxon>
        <taxon>Soehngenia</taxon>
    </lineage>
</organism>
<sequence>MKSKRIVIYNPKRFFLFTTILILIFSIIIANIFNLNKSYGQYANKEFDYDYYVVKKGDTLWSIVNNHYSNKYDPRKLIYQVKHLNELEDNIIYEGDTLKLPDL</sequence>
<accession>A0A4Z0D391</accession>
<dbReference type="InterPro" id="IPR018392">
    <property type="entry name" value="LysM"/>
</dbReference>
<dbReference type="AlphaFoldDB" id="A0A4Z0D391"/>
<dbReference type="EMBL" id="SRIB01000009">
    <property type="protein sequence ID" value="TFZ39795.1"/>
    <property type="molecule type" value="Genomic_DNA"/>
</dbReference>
<dbReference type="SUPFAM" id="SSF54106">
    <property type="entry name" value="LysM domain"/>
    <property type="match status" value="1"/>
</dbReference>
<dbReference type="CDD" id="cd00118">
    <property type="entry name" value="LysM"/>
    <property type="match status" value="1"/>
</dbReference>
<dbReference type="Gene3D" id="3.10.350.10">
    <property type="entry name" value="LysM domain"/>
    <property type="match status" value="1"/>
</dbReference>
<keyword evidence="1" id="KW-0812">Transmembrane</keyword>
<dbReference type="PROSITE" id="PS51782">
    <property type="entry name" value="LYSM"/>
    <property type="match status" value="1"/>
</dbReference>
<feature type="domain" description="LysM" evidence="2">
    <location>
        <begin position="50"/>
        <end position="100"/>
    </location>
</feature>
<name>A0A4Z0D391_9FIRM</name>
<protein>
    <submittedName>
        <fullName evidence="3">LysM peptidoglycan-binding domain-containing protein</fullName>
    </submittedName>
</protein>
<keyword evidence="1" id="KW-1133">Transmembrane helix</keyword>
<dbReference type="SMART" id="SM00257">
    <property type="entry name" value="LysM"/>
    <property type="match status" value="1"/>
</dbReference>
<proteinExistence type="predicted"/>
<evidence type="ECO:0000259" key="2">
    <source>
        <dbReference type="PROSITE" id="PS51782"/>
    </source>
</evidence>